<accession>A0ABV1DFT7</accession>
<evidence type="ECO:0000313" key="2">
    <source>
        <dbReference type="Proteomes" id="UP001454086"/>
    </source>
</evidence>
<name>A0ABV1DFT7_9FIRM</name>
<sequence>MDKSTVEVFPEALSQGEDMECLPEWGRFIPKLRENPGQITKGGNAEWKRKHAGYHFPE</sequence>
<comment type="caution">
    <text evidence="1">The sequence shown here is derived from an EMBL/GenBank/DDBJ whole genome shotgun (WGS) entry which is preliminary data.</text>
</comment>
<proteinExistence type="predicted"/>
<keyword evidence="2" id="KW-1185">Reference proteome</keyword>
<protein>
    <submittedName>
        <fullName evidence="1">Uncharacterized protein</fullName>
    </submittedName>
</protein>
<evidence type="ECO:0000313" key="1">
    <source>
        <dbReference type="EMBL" id="MEQ2428054.1"/>
    </source>
</evidence>
<organism evidence="1 2">
    <name type="scientific">Enterocloster hominis</name>
    <name type="common">ex Hitch et al. 2024</name>
    <dbReference type="NCBI Taxonomy" id="1917870"/>
    <lineage>
        <taxon>Bacteria</taxon>
        <taxon>Bacillati</taxon>
        <taxon>Bacillota</taxon>
        <taxon>Clostridia</taxon>
        <taxon>Lachnospirales</taxon>
        <taxon>Lachnospiraceae</taxon>
        <taxon>Enterocloster</taxon>
    </lineage>
</organism>
<dbReference type="RefSeq" id="WP_155858509.1">
    <property type="nucleotide sequence ID" value="NZ_JBBMFM010000146.1"/>
</dbReference>
<gene>
    <name evidence="1" type="ORF">WMQ36_24120</name>
</gene>
<dbReference type="EMBL" id="JBBMFM010000146">
    <property type="protein sequence ID" value="MEQ2428054.1"/>
    <property type="molecule type" value="Genomic_DNA"/>
</dbReference>
<reference evidence="1 2" key="1">
    <citation type="submission" date="2024-03" db="EMBL/GenBank/DDBJ databases">
        <title>Human intestinal bacterial collection.</title>
        <authorList>
            <person name="Pauvert C."/>
            <person name="Hitch T.C.A."/>
            <person name="Clavel T."/>
        </authorList>
    </citation>
    <scope>NUCLEOTIDE SEQUENCE [LARGE SCALE GENOMIC DNA]</scope>
    <source>
        <strain evidence="1 2">CLA-SR-H021</strain>
    </source>
</reference>
<dbReference type="Proteomes" id="UP001454086">
    <property type="component" value="Unassembled WGS sequence"/>
</dbReference>